<comment type="caution">
    <text evidence="2">The sequence shown here is derived from an EMBL/GenBank/DDBJ whole genome shotgun (WGS) entry which is preliminary data.</text>
</comment>
<dbReference type="EMBL" id="JAFDVH010000003">
    <property type="protein sequence ID" value="KAG7483513.1"/>
    <property type="molecule type" value="Genomic_DNA"/>
</dbReference>
<reference evidence="2" key="1">
    <citation type="submission" date="2021-01" db="EMBL/GenBank/DDBJ databases">
        <authorList>
            <person name="Zahm M."/>
            <person name="Roques C."/>
            <person name="Cabau C."/>
            <person name="Klopp C."/>
            <person name="Donnadieu C."/>
            <person name="Jouanno E."/>
            <person name="Lampietro C."/>
            <person name="Louis A."/>
            <person name="Herpin A."/>
            <person name="Echchiki A."/>
            <person name="Berthelot C."/>
            <person name="Parey E."/>
            <person name="Roest-Crollius H."/>
            <person name="Braasch I."/>
            <person name="Postlethwait J."/>
            <person name="Bobe J."/>
            <person name="Montfort J."/>
            <person name="Bouchez O."/>
            <person name="Begum T."/>
            <person name="Mejri S."/>
            <person name="Adams A."/>
            <person name="Chen W.-J."/>
            <person name="Guiguen Y."/>
        </authorList>
    </citation>
    <scope>NUCLEOTIDE SEQUENCE</scope>
    <source>
        <strain evidence="2">YG-15Mar2019-1</strain>
        <tissue evidence="2">Brain</tissue>
    </source>
</reference>
<evidence type="ECO:0000256" key="1">
    <source>
        <dbReference type="SAM" id="MobiDB-lite"/>
    </source>
</evidence>
<dbReference type="Proteomes" id="UP001046870">
    <property type="component" value="Chromosome 3"/>
</dbReference>
<name>A0A9D3QCV2_MEGAT</name>
<feature type="compositionally biased region" description="Pro residues" evidence="1">
    <location>
        <begin position="125"/>
        <end position="140"/>
    </location>
</feature>
<dbReference type="OrthoDB" id="8939517at2759"/>
<feature type="region of interest" description="Disordered" evidence="1">
    <location>
        <begin position="102"/>
        <end position="157"/>
    </location>
</feature>
<dbReference type="AlphaFoldDB" id="A0A9D3QCV2"/>
<gene>
    <name evidence="2" type="ORF">MATL_G00039210</name>
</gene>
<evidence type="ECO:0000313" key="3">
    <source>
        <dbReference type="Proteomes" id="UP001046870"/>
    </source>
</evidence>
<evidence type="ECO:0000313" key="2">
    <source>
        <dbReference type="EMBL" id="KAG7483513.1"/>
    </source>
</evidence>
<proteinExistence type="predicted"/>
<protein>
    <submittedName>
        <fullName evidence="2">Uncharacterized protein</fullName>
    </submittedName>
</protein>
<sequence length="227" mass="25918">MFHLIEFLTNKTVAVVPQNWCSDGVTYWPNYRSDERVDREVKNAEEPGPDWKTYDARIVKSCDQYFEAQQLLKKSLTCNTSDLQSEEEEEIRVKRKPKLIHFFGDSDDDSEEEGRLKKRARGPAKPSPQPPAPIPPPPCRVPSCTVAPPPPIPPTHCLQMEHRRPAEEQSPSANQVYRPTWREGRSDTIVCSAAEVHIISLLENLKQQQDQLITKMNYLTSKLNPTG</sequence>
<organism evidence="2 3">
    <name type="scientific">Megalops atlanticus</name>
    <name type="common">Tarpon</name>
    <name type="synonym">Clupea gigantea</name>
    <dbReference type="NCBI Taxonomy" id="7932"/>
    <lineage>
        <taxon>Eukaryota</taxon>
        <taxon>Metazoa</taxon>
        <taxon>Chordata</taxon>
        <taxon>Craniata</taxon>
        <taxon>Vertebrata</taxon>
        <taxon>Euteleostomi</taxon>
        <taxon>Actinopterygii</taxon>
        <taxon>Neopterygii</taxon>
        <taxon>Teleostei</taxon>
        <taxon>Elopiformes</taxon>
        <taxon>Megalopidae</taxon>
        <taxon>Megalops</taxon>
    </lineage>
</organism>
<keyword evidence="3" id="KW-1185">Reference proteome</keyword>
<accession>A0A9D3QCV2</accession>